<organism evidence="1 2">
    <name type="scientific">Rhizopus oryzae</name>
    <name type="common">Mucormycosis agent</name>
    <name type="synonym">Rhizopus arrhizus var. delemar</name>
    <dbReference type="NCBI Taxonomy" id="64495"/>
    <lineage>
        <taxon>Eukaryota</taxon>
        <taxon>Fungi</taxon>
        <taxon>Fungi incertae sedis</taxon>
        <taxon>Mucoromycota</taxon>
        <taxon>Mucoromycotina</taxon>
        <taxon>Mucoromycetes</taxon>
        <taxon>Mucorales</taxon>
        <taxon>Mucorineae</taxon>
        <taxon>Rhizopodaceae</taxon>
        <taxon>Rhizopus</taxon>
    </lineage>
</organism>
<evidence type="ECO:0000313" key="1">
    <source>
        <dbReference type="EMBL" id="KAG1300989.1"/>
    </source>
</evidence>
<evidence type="ECO:0000313" key="2">
    <source>
        <dbReference type="Proteomes" id="UP000716291"/>
    </source>
</evidence>
<keyword evidence="2" id="KW-1185">Reference proteome</keyword>
<accession>A0A9P7BLG1</accession>
<evidence type="ECO:0008006" key="3">
    <source>
        <dbReference type="Google" id="ProtNLM"/>
    </source>
</evidence>
<reference evidence="1" key="1">
    <citation type="journal article" date="2020" name="Microb. Genom.">
        <title>Genetic diversity of clinical and environmental Mucorales isolates obtained from an investigation of mucormycosis cases among solid organ transplant recipients.</title>
        <authorList>
            <person name="Nguyen M.H."/>
            <person name="Kaul D."/>
            <person name="Muto C."/>
            <person name="Cheng S.J."/>
            <person name="Richter R.A."/>
            <person name="Bruno V.M."/>
            <person name="Liu G."/>
            <person name="Beyhan S."/>
            <person name="Sundermann A.J."/>
            <person name="Mounaud S."/>
            <person name="Pasculle A.W."/>
            <person name="Nierman W.C."/>
            <person name="Driscoll E."/>
            <person name="Cumbie R."/>
            <person name="Clancy C.J."/>
            <person name="Dupont C.L."/>
        </authorList>
    </citation>
    <scope>NUCLEOTIDE SEQUENCE</scope>
    <source>
        <strain evidence="1">GL11</strain>
    </source>
</reference>
<protein>
    <recommendedName>
        <fullName evidence="3">Reverse transcriptase domain-containing protein</fullName>
    </recommendedName>
</protein>
<sequence>MTFSFRLPDVSQHRLPPQRVTWNLGKLKLPKNRDSYRGVFKENLGLTLPPQLSLSFPHSSAAYEYIDDIHQQLCDTIYNSLDAICGRRRPPTDDCLKDFWTPEMTSVFNRKEYYYKKWRRARDLNDLRQWVLRQEAQAKLRRLILKRRRETWRQFCDQMAQAEYFKAIAKFSRIGKNRTIKPTFSTFQRLERVFAGDLLPNSTDTTTSTDAAPVVPELFDVASCSITIDDVNEAIKSLPQKKAPGVDHLTIEMLAPLTEILTTILVYLYQLCWRWSYTPLSWRVVQLKAVSVKPVARSIKLYALLKSAQSYANTMISTPHWLS</sequence>
<dbReference type="AlphaFoldDB" id="A0A9P7BLG1"/>
<gene>
    <name evidence="1" type="ORF">G6F64_012201</name>
</gene>
<name>A0A9P7BLG1_RHIOR</name>
<comment type="caution">
    <text evidence="1">The sequence shown here is derived from an EMBL/GenBank/DDBJ whole genome shotgun (WGS) entry which is preliminary data.</text>
</comment>
<proteinExistence type="predicted"/>
<dbReference type="Proteomes" id="UP000716291">
    <property type="component" value="Unassembled WGS sequence"/>
</dbReference>
<dbReference type="EMBL" id="JAANQT010003514">
    <property type="protein sequence ID" value="KAG1300989.1"/>
    <property type="molecule type" value="Genomic_DNA"/>
</dbReference>